<sequence>MNIPMDIKVLDTTMSINKNGRYIKNPIWKAVLSSLIANAGANT</sequence>
<evidence type="ECO:0000313" key="1">
    <source>
        <dbReference type="EMBL" id="MPM54376.1"/>
    </source>
</evidence>
<gene>
    <name evidence="1" type="ORF">SDC9_101154</name>
</gene>
<dbReference type="AlphaFoldDB" id="A0A645AN82"/>
<proteinExistence type="predicted"/>
<dbReference type="EMBL" id="VSSQ01014773">
    <property type="protein sequence ID" value="MPM54376.1"/>
    <property type="molecule type" value="Genomic_DNA"/>
</dbReference>
<comment type="caution">
    <text evidence="1">The sequence shown here is derived from an EMBL/GenBank/DDBJ whole genome shotgun (WGS) entry which is preliminary data.</text>
</comment>
<name>A0A645AN82_9ZZZZ</name>
<accession>A0A645AN82</accession>
<organism evidence="1">
    <name type="scientific">bioreactor metagenome</name>
    <dbReference type="NCBI Taxonomy" id="1076179"/>
    <lineage>
        <taxon>unclassified sequences</taxon>
        <taxon>metagenomes</taxon>
        <taxon>ecological metagenomes</taxon>
    </lineage>
</organism>
<reference evidence="1" key="1">
    <citation type="submission" date="2019-08" db="EMBL/GenBank/DDBJ databases">
        <authorList>
            <person name="Kucharzyk K."/>
            <person name="Murdoch R.W."/>
            <person name="Higgins S."/>
            <person name="Loffler F."/>
        </authorList>
    </citation>
    <scope>NUCLEOTIDE SEQUENCE</scope>
</reference>
<protein>
    <submittedName>
        <fullName evidence="1">Uncharacterized protein</fullName>
    </submittedName>
</protein>